<dbReference type="EMBL" id="AP009384">
    <property type="protein sequence ID" value="BAF87129.1"/>
    <property type="molecule type" value="Genomic_DNA"/>
</dbReference>
<dbReference type="AlphaFoldDB" id="A8HR69"/>
<feature type="chain" id="PRO_5002723816" evidence="1">
    <location>
        <begin position="23"/>
        <end position="137"/>
    </location>
</feature>
<reference evidence="2 3" key="3">
    <citation type="journal article" date="2008" name="BMC Genomics">
        <title>The genome of the versatile nitrogen fixer Azorhizobium caulinodans ORS571.</title>
        <authorList>
            <person name="Lee KB."/>
            <person name="Backer P.D."/>
            <person name="Aono T."/>
            <person name="Liu CT."/>
            <person name="Suzuki S."/>
            <person name="Suzuki T."/>
            <person name="Kaneko T."/>
            <person name="Yamada M."/>
            <person name="Tabata S."/>
            <person name="Kupfer D.M."/>
            <person name="Najar F.Z."/>
            <person name="Wiley G.B."/>
            <person name="Roe B."/>
            <person name="Binnewies T.T."/>
            <person name="Ussery D.W."/>
            <person name="D'Haeze W."/>
            <person name="Herder J.D."/>
            <person name="Gevers D."/>
            <person name="Vereecke D."/>
            <person name="Holsters M."/>
            <person name="Oyaizu H."/>
        </authorList>
    </citation>
    <scope>NUCLEOTIDE SEQUENCE [LARGE SCALE GENOMIC DNA]</scope>
    <source>
        <strain evidence="3">ATCC 43989 / DSM 5975 / JCM 20966 / LMG 6465 / NBRC 14845 / NCIMB 13405 / ORS 571</strain>
    </source>
</reference>
<keyword evidence="3" id="KW-1185">Reference proteome</keyword>
<dbReference type="Proteomes" id="UP000000270">
    <property type="component" value="Chromosome"/>
</dbReference>
<reference evidence="2 3" key="6">
    <citation type="journal article" date="2011" name="Appl. Environ. Microbiol.">
        <title>Involvement of the azorhizobial chromosome partition gene (parA) in the onset of bacteroid differentiation during Sesbania rostrata stem nodule development.</title>
        <authorList>
            <person name="Liu CT."/>
            <person name="Lee KB."/>
            <person name="Wang YS."/>
            <person name="Peng MH."/>
            <person name="Lee KT."/>
            <person name="Suzuki S."/>
            <person name="Suzuki T."/>
            <person name="Oyaizu H."/>
        </authorList>
    </citation>
    <scope>NUCLEOTIDE SEQUENCE [LARGE SCALE GENOMIC DNA]</scope>
    <source>
        <strain evidence="3">ATCC 43989 / DSM 5975 / JCM 20966 / LMG 6465 / NBRC 14845 / NCIMB 13405 / ORS 571</strain>
    </source>
</reference>
<dbReference type="HOGENOM" id="CLU_118535_1_0_5"/>
<proteinExistence type="predicted"/>
<name>A8HR69_AZOC5</name>
<evidence type="ECO:0000313" key="3">
    <source>
        <dbReference type="Proteomes" id="UP000000270"/>
    </source>
</evidence>
<evidence type="ECO:0000256" key="1">
    <source>
        <dbReference type="SAM" id="SignalP"/>
    </source>
</evidence>
<accession>A8HR69</accession>
<gene>
    <name evidence="2" type="primary">lipA</name>
    <name evidence="2" type="ordered locus">AZC_1131</name>
</gene>
<protein>
    <submittedName>
        <fullName evidence="2">Putative LipA protein</fullName>
    </submittedName>
</protein>
<keyword evidence="1" id="KW-0732">Signal</keyword>
<organism evidence="2 3">
    <name type="scientific">Azorhizobium caulinodans (strain ATCC 43989 / DSM 5975 / JCM 20966 / LMG 6465 / NBRC 14845 / NCIMB 13405 / ORS 571)</name>
    <dbReference type="NCBI Taxonomy" id="438753"/>
    <lineage>
        <taxon>Bacteria</taxon>
        <taxon>Pseudomonadati</taxon>
        <taxon>Pseudomonadota</taxon>
        <taxon>Alphaproteobacteria</taxon>
        <taxon>Hyphomicrobiales</taxon>
        <taxon>Xanthobacteraceae</taxon>
        <taxon>Azorhizobium</taxon>
    </lineage>
</organism>
<reference evidence="2 3" key="5">
    <citation type="journal article" date="2010" name="Appl. Environ. Microbiol.">
        <title>phrR-like gene praR of Azorhizobium caulinodans ORS571 is essential for symbiosis with Sesbania rostrata and is involved in expression of reb genes.</title>
        <authorList>
            <person name="Akiba N."/>
            <person name="Aono T."/>
            <person name="Toyazaki H."/>
            <person name="Sato S."/>
            <person name="Oyaizu H."/>
        </authorList>
    </citation>
    <scope>NUCLEOTIDE SEQUENCE [LARGE SCALE GENOMIC DNA]</scope>
    <source>
        <strain evidence="3">ATCC 43989 / DSM 5975 / JCM 20966 / LMG 6465 / NBRC 14845 / NCIMB 13405 / ORS 571</strain>
    </source>
</reference>
<dbReference type="RefSeq" id="WP_012169662.1">
    <property type="nucleotide sequence ID" value="NC_009937.1"/>
</dbReference>
<dbReference type="PROSITE" id="PS51257">
    <property type="entry name" value="PROKAR_LIPOPROTEIN"/>
    <property type="match status" value="1"/>
</dbReference>
<dbReference type="eggNOG" id="COG4520">
    <property type="taxonomic scope" value="Bacteria"/>
</dbReference>
<dbReference type="KEGG" id="azc:AZC_1131"/>
<feature type="signal peptide" evidence="1">
    <location>
        <begin position="1"/>
        <end position="22"/>
    </location>
</feature>
<reference evidence="3" key="2">
    <citation type="submission" date="2007-04" db="EMBL/GenBank/DDBJ databases">
        <title>Complete genome sequence of the nitrogen-fixing bacterium Azorhizobium caulinodans ORS571.</title>
        <authorList>
            <person name="Lee K.B."/>
            <person name="Backer P.D."/>
            <person name="Aono T."/>
            <person name="Liu C.T."/>
            <person name="Suzuki S."/>
            <person name="Suzuki T."/>
            <person name="Kaneko T."/>
            <person name="Yamada M."/>
            <person name="Tabata S."/>
            <person name="Kupfer D.M."/>
            <person name="Najar F.Z."/>
            <person name="Wiley G.B."/>
            <person name="Roe B."/>
            <person name="Binnewies T."/>
            <person name="Ussery D."/>
            <person name="Vereecke D."/>
            <person name="Gevers D."/>
            <person name="Holsters M."/>
            <person name="Oyaizu H."/>
        </authorList>
    </citation>
    <scope>NUCLEOTIDE SEQUENCE [LARGE SCALE GENOMIC DNA]</scope>
    <source>
        <strain evidence="3">ATCC 43989 / DSM 5975 / JCM 20966 / LMG 6465 / NBRC 14845 / NCIMB 13405 / ORS 571</strain>
    </source>
</reference>
<dbReference type="STRING" id="438753.AZC_1131"/>
<evidence type="ECO:0000313" key="2">
    <source>
        <dbReference type="EMBL" id="BAF87129.1"/>
    </source>
</evidence>
<reference evidence="2 3" key="1">
    <citation type="journal article" date="2007" name="Appl. Environ. Microbiol.">
        <title>Rhizobial factors required for stem nodule maturation and maintenance in Sesbania rostrata-Azorhizobium caulinodans ORS571 symbiosis.</title>
        <authorList>
            <person name="Suzuki S."/>
            <person name="Aono T."/>
            <person name="Lee KB."/>
            <person name="Suzuki T."/>
            <person name="Liu CT."/>
            <person name="Miwa H."/>
            <person name="Wakao S."/>
            <person name="Iki T."/>
            <person name="Oyaizu H."/>
        </authorList>
    </citation>
    <scope>NUCLEOTIDE SEQUENCE [LARGE SCALE GENOMIC DNA]</scope>
    <source>
        <strain evidence="3">ATCC 43989 / DSM 5975 / JCM 20966 / LMG 6465 / NBRC 14845 / NCIMB 13405 / ORS 571</strain>
    </source>
</reference>
<reference evidence="2 3" key="4">
    <citation type="journal article" date="2009" name="Appl. Environ. Microbiol.">
        <title>Comparative genome-wide transcriptional profiling of Azorhizobium caulinodans ORS571 grown under free-living and symbiotic conditions.</title>
        <authorList>
            <person name="Tsukada S."/>
            <person name="Aono T."/>
            <person name="Akiba N."/>
            <person name="Lee KB."/>
            <person name="Liu CT."/>
            <person name="Toyazaki H."/>
            <person name="Oyaizu H."/>
        </authorList>
    </citation>
    <scope>NUCLEOTIDE SEQUENCE [LARGE SCALE GENOMIC DNA]</scope>
    <source>
        <strain evidence="3">ATCC 43989 / DSM 5975 / JCM 20966 / LMG 6465 / NBRC 14845 / NCIMB 13405 / ORS 571</strain>
    </source>
</reference>
<sequence length="137" mass="13855">MIAPKVICVSFLALALAGCVSTSDDGPKVASAPAPVVSTSPVLGVTAGYANAPLDETDKQRAYAAEVQALEYGGPGSPVGWKGDSGAYGTVIAGPAYARPGNPQCRDYSHTIYVQGRPLTTRGVACRAADGTWGAPS</sequence>